<name>A0ABV7HWU9_9GAMM</name>
<protein>
    <recommendedName>
        <fullName evidence="4">Beta-lactamase-inhibitor-like PepSY-like domain-containing protein</fullName>
    </recommendedName>
</protein>
<reference evidence="3" key="1">
    <citation type="journal article" date="2019" name="Int. J. Syst. Evol. Microbiol.">
        <title>The Global Catalogue of Microorganisms (GCM) 10K type strain sequencing project: providing services to taxonomists for standard genome sequencing and annotation.</title>
        <authorList>
            <consortium name="The Broad Institute Genomics Platform"/>
            <consortium name="The Broad Institute Genome Sequencing Center for Infectious Disease"/>
            <person name="Wu L."/>
            <person name="Ma J."/>
        </authorList>
    </citation>
    <scope>NUCLEOTIDE SEQUENCE [LARGE SCALE GENOMIC DNA]</scope>
    <source>
        <strain evidence="3">KCTC 52141</strain>
    </source>
</reference>
<gene>
    <name evidence="2" type="ORF">ACFOEB_11595</name>
</gene>
<keyword evidence="1" id="KW-0732">Signal</keyword>
<comment type="caution">
    <text evidence="2">The sequence shown here is derived from an EMBL/GenBank/DDBJ whole genome shotgun (WGS) entry which is preliminary data.</text>
</comment>
<evidence type="ECO:0008006" key="4">
    <source>
        <dbReference type="Google" id="ProtNLM"/>
    </source>
</evidence>
<feature type="signal peptide" evidence="1">
    <location>
        <begin position="1"/>
        <end position="22"/>
    </location>
</feature>
<sequence>MNTRFSQTLLAATFSICCSVQAAQSDIGSDLYQKEEISGDKVPTQALEAVQKLQPGFVLKEAEQESKHGNQYLDLEGVTADGAEIEFDMLLNEQNLWEVVEIQRDLTLADCPTPVRELYSDTFGQKKPQRIIESKQMSDVIVYEFYFVGADSQTSKREIKLENDSATLLSDEWQH</sequence>
<dbReference type="Proteomes" id="UP001595548">
    <property type="component" value="Unassembled WGS sequence"/>
</dbReference>
<dbReference type="RefSeq" id="WP_382416800.1">
    <property type="nucleotide sequence ID" value="NZ_AP031500.1"/>
</dbReference>
<feature type="chain" id="PRO_5046398345" description="Beta-lactamase-inhibitor-like PepSY-like domain-containing protein" evidence="1">
    <location>
        <begin position="23"/>
        <end position="175"/>
    </location>
</feature>
<dbReference type="EMBL" id="JBHRTL010000007">
    <property type="protein sequence ID" value="MFC3155846.1"/>
    <property type="molecule type" value="Genomic_DNA"/>
</dbReference>
<accession>A0ABV7HWU9</accession>
<evidence type="ECO:0000313" key="2">
    <source>
        <dbReference type="EMBL" id="MFC3155846.1"/>
    </source>
</evidence>
<evidence type="ECO:0000256" key="1">
    <source>
        <dbReference type="SAM" id="SignalP"/>
    </source>
</evidence>
<evidence type="ECO:0000313" key="3">
    <source>
        <dbReference type="Proteomes" id="UP001595548"/>
    </source>
</evidence>
<dbReference type="SUPFAM" id="SSF160574">
    <property type="entry name" value="BT0923-like"/>
    <property type="match status" value="1"/>
</dbReference>
<organism evidence="2 3">
    <name type="scientific">Gilvimarinus japonicus</name>
    <dbReference type="NCBI Taxonomy" id="1796469"/>
    <lineage>
        <taxon>Bacteria</taxon>
        <taxon>Pseudomonadati</taxon>
        <taxon>Pseudomonadota</taxon>
        <taxon>Gammaproteobacteria</taxon>
        <taxon>Cellvibrionales</taxon>
        <taxon>Cellvibrionaceae</taxon>
        <taxon>Gilvimarinus</taxon>
    </lineage>
</organism>
<proteinExistence type="predicted"/>
<keyword evidence="3" id="KW-1185">Reference proteome</keyword>